<evidence type="ECO:0000313" key="2">
    <source>
        <dbReference type="EMBL" id="MCM2394077.1"/>
    </source>
</evidence>
<dbReference type="Proteomes" id="UP001431429">
    <property type="component" value="Unassembled WGS sequence"/>
</dbReference>
<feature type="domain" description="MOSC" evidence="1">
    <location>
        <begin position="132"/>
        <end position="283"/>
    </location>
</feature>
<proteinExistence type="predicted"/>
<evidence type="ECO:0000313" key="3">
    <source>
        <dbReference type="Proteomes" id="UP001431429"/>
    </source>
</evidence>
<sequence length="298" mass="32947">MHVIELTRYPVKSLIGETASSFNVGRTGIVGDRAYALQDVETGVIVAAKNPRKWARLLTMTARYLEEPSLHDDTMPPVEITLPDGSTVRSDRDVDQTLSTFLGRQVRLLDQMPDDARYEFIRTTYARTDDGTFLEREAEAAEDIDMAKHRRLNFVDFSPMHVLSTASLRGLAQLRGNEGGIEPHRYRSNVLVEIEGAELAEQDWVGSDVTMGDVTVSVDLPTPRCIMTTLQHGPLPLDRGQLRAINRHNTLDVPPYGRLGCLGIYVTPRDEGAVSLGDPVSVVHRSEAVADRDGVGRG</sequence>
<dbReference type="InterPro" id="IPR005303">
    <property type="entry name" value="MOCOS_middle"/>
</dbReference>
<reference evidence="2" key="1">
    <citation type="submission" date="2022-06" db="EMBL/GenBank/DDBJ databases">
        <title>Genome public.</title>
        <authorList>
            <person name="Sun Q."/>
        </authorList>
    </citation>
    <scope>NUCLEOTIDE SEQUENCE</scope>
    <source>
        <strain evidence="2">CWNU-1</strain>
    </source>
</reference>
<dbReference type="EMBL" id="JAMQAW010000099">
    <property type="protein sequence ID" value="MCM2394077.1"/>
    <property type="molecule type" value="Genomic_DNA"/>
</dbReference>
<dbReference type="SUPFAM" id="SSF50800">
    <property type="entry name" value="PK beta-barrel domain-like"/>
    <property type="match status" value="1"/>
</dbReference>
<keyword evidence="3" id="KW-1185">Reference proteome</keyword>
<name>A0ABT0UZS1_9ACTN</name>
<comment type="caution">
    <text evidence="2">The sequence shown here is derived from an EMBL/GenBank/DDBJ whole genome shotgun (WGS) entry which is preliminary data.</text>
</comment>
<dbReference type="InterPro" id="IPR011037">
    <property type="entry name" value="Pyrv_Knase-like_insert_dom_sf"/>
</dbReference>
<evidence type="ECO:0000259" key="1">
    <source>
        <dbReference type="PROSITE" id="PS51340"/>
    </source>
</evidence>
<gene>
    <name evidence="2" type="ORF">NBG84_38400</name>
</gene>
<protein>
    <submittedName>
        <fullName evidence="2">MOSC domain-containing protein</fullName>
    </submittedName>
</protein>
<dbReference type="PROSITE" id="PS51340">
    <property type="entry name" value="MOSC"/>
    <property type="match status" value="1"/>
</dbReference>
<dbReference type="Pfam" id="PF03473">
    <property type="entry name" value="MOSC"/>
    <property type="match status" value="1"/>
</dbReference>
<accession>A0ABT0UZS1</accession>
<organism evidence="2 3">
    <name type="scientific">Streptomyces albipurpureus</name>
    <dbReference type="NCBI Taxonomy" id="2897419"/>
    <lineage>
        <taxon>Bacteria</taxon>
        <taxon>Bacillati</taxon>
        <taxon>Actinomycetota</taxon>
        <taxon>Actinomycetes</taxon>
        <taxon>Kitasatosporales</taxon>
        <taxon>Streptomycetaceae</taxon>
        <taxon>Streptomyces</taxon>
    </lineage>
</organism>
<dbReference type="InterPro" id="IPR005302">
    <property type="entry name" value="MoCF_Sase_C"/>
</dbReference>
<dbReference type="RefSeq" id="WP_250924360.1">
    <property type="nucleotide sequence ID" value="NZ_JAMQAW010000099.1"/>
</dbReference>
<dbReference type="Pfam" id="PF03476">
    <property type="entry name" value="MOSC_N"/>
    <property type="match status" value="1"/>
</dbReference>